<proteinExistence type="predicted"/>
<accession>A0A8H6FN31</accession>
<dbReference type="EMBL" id="JACCJC010000056">
    <property type="protein sequence ID" value="KAF6231559.1"/>
    <property type="molecule type" value="Genomic_DNA"/>
</dbReference>
<gene>
    <name evidence="1" type="ORF">HO173_010311</name>
</gene>
<dbReference type="RefSeq" id="XP_037160991.1">
    <property type="nucleotide sequence ID" value="XM_037312197.1"/>
</dbReference>
<keyword evidence="2" id="KW-1185">Reference proteome</keyword>
<dbReference type="AlphaFoldDB" id="A0A8H6FN31"/>
<organism evidence="1 2">
    <name type="scientific">Letharia columbiana</name>
    <dbReference type="NCBI Taxonomy" id="112416"/>
    <lineage>
        <taxon>Eukaryota</taxon>
        <taxon>Fungi</taxon>
        <taxon>Dikarya</taxon>
        <taxon>Ascomycota</taxon>
        <taxon>Pezizomycotina</taxon>
        <taxon>Lecanoromycetes</taxon>
        <taxon>OSLEUM clade</taxon>
        <taxon>Lecanoromycetidae</taxon>
        <taxon>Lecanorales</taxon>
        <taxon>Lecanorineae</taxon>
        <taxon>Parmeliaceae</taxon>
        <taxon>Letharia</taxon>
    </lineage>
</organism>
<dbReference type="OrthoDB" id="6425924at2759"/>
<dbReference type="GO" id="GO:0030674">
    <property type="term" value="F:protein-macromolecule adaptor activity"/>
    <property type="evidence" value="ECO:0007669"/>
    <property type="project" value="TreeGrafter"/>
</dbReference>
<dbReference type="PANTHER" id="PTHR28043:SF1">
    <property type="entry name" value="INCREASED RECOMBINATION CENTERS PROTEIN 6"/>
    <property type="match status" value="1"/>
</dbReference>
<dbReference type="GO" id="GO:0016192">
    <property type="term" value="P:vesicle-mediated transport"/>
    <property type="evidence" value="ECO:0007669"/>
    <property type="project" value="InterPro"/>
</dbReference>
<dbReference type="PANTHER" id="PTHR28043">
    <property type="entry name" value="INCREASED RECOMBINATION CENTERS PROTEIN 6"/>
    <property type="match status" value="1"/>
</dbReference>
<evidence type="ECO:0000313" key="2">
    <source>
        <dbReference type="Proteomes" id="UP000578531"/>
    </source>
</evidence>
<comment type="caution">
    <text evidence="1">The sequence shown here is derived from an EMBL/GenBank/DDBJ whole genome shotgun (WGS) entry which is preliminary data.</text>
</comment>
<dbReference type="InterPro" id="IPR034627">
    <property type="entry name" value="Irc6"/>
</dbReference>
<dbReference type="GeneID" id="59291958"/>
<reference evidence="1 2" key="1">
    <citation type="journal article" date="2020" name="Genomics">
        <title>Complete, high-quality genomes from long-read metagenomic sequencing of two wolf lichen thalli reveals enigmatic genome architecture.</title>
        <authorList>
            <person name="McKenzie S.K."/>
            <person name="Walston R.F."/>
            <person name="Allen J.L."/>
        </authorList>
    </citation>
    <scope>NUCLEOTIDE SEQUENCE [LARGE SCALE GENOMIC DNA]</scope>
    <source>
        <strain evidence="1">WasteWater2</strain>
    </source>
</reference>
<dbReference type="Gene3D" id="3.40.50.11960">
    <property type="match status" value="1"/>
</dbReference>
<evidence type="ECO:0000313" key="1">
    <source>
        <dbReference type="EMBL" id="KAF6231559.1"/>
    </source>
</evidence>
<protein>
    <submittedName>
        <fullName evidence="1">Uncharacterized protein</fullName>
    </submittedName>
</protein>
<sequence length="306" mass="34365">MPPTIASPLRMLLLSTPETPPSFLKDVSHYEIRTPYYNAAIPIWRDELPTSSPELEAWKEEWLGQEAGEVVQAVGAWIVCFRKPKEKAELDTTRNLLATIHEVVSNHTSSGYATSEPLLLAVGTQQTISPGLEVTNEEWENLCMDCGSWEWIDGELDWKVEWKGEGKKERNEFGGESRISTQQTKRNWCICADSGAFQIERRGIERLKEALEACEWEGVDVDNISDDLGLENGFSAEAAEVEREMMELKMTVNGAEGSDEGADEGVEELENMMLKMQAIKDMGADMPESERKKFAAKAVRDVMRAL</sequence>
<dbReference type="Proteomes" id="UP000578531">
    <property type="component" value="Unassembled WGS sequence"/>
</dbReference>
<dbReference type="Pfam" id="PF10199">
    <property type="entry name" value="Adaptin_binding"/>
    <property type="match status" value="1"/>
</dbReference>
<name>A0A8H6FN31_9LECA</name>